<evidence type="ECO:0000313" key="2">
    <source>
        <dbReference type="EMBL" id="CAE0644037.1"/>
    </source>
</evidence>
<reference evidence="2" key="1">
    <citation type="submission" date="2021-01" db="EMBL/GenBank/DDBJ databases">
        <authorList>
            <person name="Corre E."/>
            <person name="Pelletier E."/>
            <person name="Niang G."/>
            <person name="Scheremetjew M."/>
            <person name="Finn R."/>
            <person name="Kale V."/>
            <person name="Holt S."/>
            <person name="Cochrane G."/>
            <person name="Meng A."/>
            <person name="Brown T."/>
            <person name="Cohen L."/>
        </authorList>
    </citation>
    <scope>NUCLEOTIDE SEQUENCE</scope>
    <source>
        <strain evidence="2">CCCM811</strain>
    </source>
</reference>
<proteinExistence type="predicted"/>
<organism evidence="2">
    <name type="scientific">Lotharella globosa</name>
    <dbReference type="NCBI Taxonomy" id="91324"/>
    <lineage>
        <taxon>Eukaryota</taxon>
        <taxon>Sar</taxon>
        <taxon>Rhizaria</taxon>
        <taxon>Cercozoa</taxon>
        <taxon>Chlorarachniophyceae</taxon>
        <taxon>Lotharella</taxon>
    </lineage>
</organism>
<accession>A0A7S3Y893</accession>
<gene>
    <name evidence="2" type="ORF">LGLO00237_LOCUS471</name>
</gene>
<dbReference type="EMBL" id="HBIV01000674">
    <property type="protein sequence ID" value="CAE0644037.1"/>
    <property type="molecule type" value="Transcribed_RNA"/>
</dbReference>
<name>A0A7S3Y893_9EUKA</name>
<feature type="region of interest" description="Disordered" evidence="1">
    <location>
        <begin position="1"/>
        <end position="21"/>
    </location>
</feature>
<sequence>MASASSEMKAKEDKQAKKKKLSTLEMLARAYERVPEHERDKNHPTSVCLHLLQNSPAKLRDVIPITMRACRECGLPPGIKFPPGKSLMKAYYEVDRELNGTPANELDAEAKKAAYQTWMEMSQTLDKTLKLLFDKAKDHLGS</sequence>
<evidence type="ECO:0000256" key="1">
    <source>
        <dbReference type="SAM" id="MobiDB-lite"/>
    </source>
</evidence>
<protein>
    <submittedName>
        <fullName evidence="2">Uncharacterized protein</fullName>
    </submittedName>
</protein>
<dbReference type="AlphaFoldDB" id="A0A7S3Y893"/>